<dbReference type="STRING" id="1423815.FC27_GL002073"/>
<dbReference type="PANTHER" id="PTHR22594:SF34">
    <property type="entry name" value="ASPARAGINE--TRNA LIGASE, MITOCHONDRIAL-RELATED"/>
    <property type="match status" value="1"/>
</dbReference>
<dbReference type="InterPro" id="IPR002312">
    <property type="entry name" value="Asp/Asn-tRNA-synth_IIb"/>
</dbReference>
<evidence type="ECO:0000259" key="8">
    <source>
        <dbReference type="PROSITE" id="PS50862"/>
    </source>
</evidence>
<dbReference type="PATRIC" id="fig|1423815.3.peg.2127"/>
<evidence type="ECO:0000313" key="10">
    <source>
        <dbReference type="Proteomes" id="UP000051647"/>
    </source>
</evidence>
<dbReference type="Gene3D" id="2.40.50.140">
    <property type="entry name" value="Nucleic acid-binding proteins"/>
    <property type="match status" value="1"/>
</dbReference>
<comment type="similarity">
    <text evidence="1 7">Belongs to the class-II aminoacyl-tRNA synthetase family.</text>
</comment>
<dbReference type="GO" id="GO:0003676">
    <property type="term" value="F:nucleic acid binding"/>
    <property type="evidence" value="ECO:0007669"/>
    <property type="project" value="InterPro"/>
</dbReference>
<dbReference type="GO" id="GO:0006421">
    <property type="term" value="P:asparaginyl-tRNA aminoacylation"/>
    <property type="evidence" value="ECO:0007669"/>
    <property type="project" value="UniProtKB-UniRule"/>
</dbReference>
<comment type="subunit">
    <text evidence="7">Homodimer.</text>
</comment>
<reference evidence="9 10" key="1">
    <citation type="journal article" date="2015" name="Genome Announc.">
        <title>Expanding the biotechnology potential of lactobacilli through comparative genomics of 213 strains and associated genera.</title>
        <authorList>
            <person name="Sun Z."/>
            <person name="Harris H.M."/>
            <person name="McCann A."/>
            <person name="Guo C."/>
            <person name="Argimon S."/>
            <person name="Zhang W."/>
            <person name="Yang X."/>
            <person name="Jeffery I.B."/>
            <person name="Cooney J.C."/>
            <person name="Kagawa T.F."/>
            <person name="Liu W."/>
            <person name="Song Y."/>
            <person name="Salvetti E."/>
            <person name="Wrobel A."/>
            <person name="Rasinkangas P."/>
            <person name="Parkhill J."/>
            <person name="Rea M.C."/>
            <person name="O'Sullivan O."/>
            <person name="Ritari J."/>
            <person name="Douillard F.P."/>
            <person name="Paul Ross R."/>
            <person name="Yang R."/>
            <person name="Briner A.E."/>
            <person name="Felis G.E."/>
            <person name="de Vos W.M."/>
            <person name="Barrangou R."/>
            <person name="Klaenhammer T.R."/>
            <person name="Caufield P.W."/>
            <person name="Cui Y."/>
            <person name="Zhang H."/>
            <person name="O'Toole P.W."/>
        </authorList>
    </citation>
    <scope>NUCLEOTIDE SEQUENCE [LARGE SCALE GENOMIC DNA]</scope>
    <source>
        <strain evidence="9 10">DSM 14857</strain>
    </source>
</reference>
<dbReference type="GO" id="GO:0005737">
    <property type="term" value="C:cytoplasm"/>
    <property type="evidence" value="ECO:0007669"/>
    <property type="project" value="UniProtKB-SubCell"/>
</dbReference>
<keyword evidence="3 7" id="KW-0547">Nucleotide-binding</keyword>
<dbReference type="PROSITE" id="PS50862">
    <property type="entry name" value="AA_TRNA_LIGASE_II"/>
    <property type="match status" value="1"/>
</dbReference>
<dbReference type="Pfam" id="PF00152">
    <property type="entry name" value="tRNA-synt_2"/>
    <property type="match status" value="1"/>
</dbReference>
<evidence type="ECO:0000256" key="2">
    <source>
        <dbReference type="ARBA" id="ARBA00022598"/>
    </source>
</evidence>
<dbReference type="RefSeq" id="WP_010625534.1">
    <property type="nucleotide sequence ID" value="NZ_AZFA01000007.1"/>
</dbReference>
<comment type="caution">
    <text evidence="9">The sequence shown here is derived from an EMBL/GenBank/DDBJ whole genome shotgun (WGS) entry which is preliminary data.</text>
</comment>
<dbReference type="Pfam" id="PF01336">
    <property type="entry name" value="tRNA_anti-codon"/>
    <property type="match status" value="1"/>
</dbReference>
<dbReference type="CDD" id="cd04318">
    <property type="entry name" value="EcAsnRS_like_N"/>
    <property type="match status" value="1"/>
</dbReference>
<name>A0A0R1SKI4_9LACO</name>
<dbReference type="EC" id="6.1.1.22" evidence="7"/>
<evidence type="ECO:0000256" key="7">
    <source>
        <dbReference type="HAMAP-Rule" id="MF_00534"/>
    </source>
</evidence>
<dbReference type="FunFam" id="3.30.930.10:FF:000016">
    <property type="entry name" value="Asparagine--tRNA ligase"/>
    <property type="match status" value="1"/>
</dbReference>
<dbReference type="InterPro" id="IPR045864">
    <property type="entry name" value="aa-tRNA-synth_II/BPL/LPL"/>
</dbReference>
<dbReference type="InterPro" id="IPR004522">
    <property type="entry name" value="Asn-tRNA-ligase"/>
</dbReference>
<dbReference type="GO" id="GO:0140096">
    <property type="term" value="F:catalytic activity, acting on a protein"/>
    <property type="evidence" value="ECO:0007669"/>
    <property type="project" value="UniProtKB-ARBA"/>
</dbReference>
<dbReference type="InterPro" id="IPR006195">
    <property type="entry name" value="aa-tRNA-synth_II"/>
</dbReference>
<dbReference type="CDD" id="cd00776">
    <property type="entry name" value="AsxRS_core"/>
    <property type="match status" value="1"/>
</dbReference>
<dbReference type="AlphaFoldDB" id="A0A0R1SKI4"/>
<comment type="subcellular location">
    <subcellularLocation>
        <location evidence="7">Cytoplasm</location>
    </subcellularLocation>
</comment>
<dbReference type="PANTHER" id="PTHR22594">
    <property type="entry name" value="ASPARTYL/LYSYL-TRNA SYNTHETASE"/>
    <property type="match status" value="1"/>
</dbReference>
<dbReference type="EMBL" id="AZFA01000007">
    <property type="protein sequence ID" value="KRL67226.1"/>
    <property type="molecule type" value="Genomic_DNA"/>
</dbReference>
<dbReference type="Gene3D" id="3.30.930.10">
    <property type="entry name" value="Bira Bifunctional Protein, Domain 2"/>
    <property type="match status" value="1"/>
</dbReference>
<proteinExistence type="inferred from homology"/>
<evidence type="ECO:0000256" key="5">
    <source>
        <dbReference type="ARBA" id="ARBA00022917"/>
    </source>
</evidence>
<keyword evidence="2 7" id="KW-0436">Ligase</keyword>
<dbReference type="InterPro" id="IPR004365">
    <property type="entry name" value="NA-bd_OB_tRNA"/>
</dbReference>
<dbReference type="InterPro" id="IPR012340">
    <property type="entry name" value="NA-bd_OB-fold"/>
</dbReference>
<gene>
    <name evidence="7" type="primary">asnS</name>
    <name evidence="9" type="ORF">FC27_GL002073</name>
</gene>
<keyword evidence="4 7" id="KW-0067">ATP-binding</keyword>
<evidence type="ECO:0000256" key="3">
    <source>
        <dbReference type="ARBA" id="ARBA00022741"/>
    </source>
</evidence>
<evidence type="ECO:0000256" key="4">
    <source>
        <dbReference type="ARBA" id="ARBA00022840"/>
    </source>
</evidence>
<keyword evidence="5 7" id="KW-0648">Protein biosynthesis</keyword>
<accession>A0A0R1SKI4</accession>
<comment type="catalytic activity">
    <reaction evidence="7">
        <text>tRNA(Asn) + L-asparagine + ATP = L-asparaginyl-tRNA(Asn) + AMP + diphosphate + H(+)</text>
        <dbReference type="Rhea" id="RHEA:11180"/>
        <dbReference type="Rhea" id="RHEA-COMP:9659"/>
        <dbReference type="Rhea" id="RHEA-COMP:9674"/>
        <dbReference type="ChEBI" id="CHEBI:15378"/>
        <dbReference type="ChEBI" id="CHEBI:30616"/>
        <dbReference type="ChEBI" id="CHEBI:33019"/>
        <dbReference type="ChEBI" id="CHEBI:58048"/>
        <dbReference type="ChEBI" id="CHEBI:78442"/>
        <dbReference type="ChEBI" id="CHEBI:78515"/>
        <dbReference type="ChEBI" id="CHEBI:456215"/>
        <dbReference type="EC" id="6.1.1.22"/>
    </reaction>
</comment>
<dbReference type="InterPro" id="IPR004364">
    <property type="entry name" value="Aa-tRNA-synt_II"/>
</dbReference>
<evidence type="ECO:0000256" key="6">
    <source>
        <dbReference type="ARBA" id="ARBA00023146"/>
    </source>
</evidence>
<organism evidence="9 10">
    <name type="scientific">Companilactobacillus versmoldensis DSM 14857 = KCTC 3814</name>
    <dbReference type="NCBI Taxonomy" id="1423815"/>
    <lineage>
        <taxon>Bacteria</taxon>
        <taxon>Bacillati</taxon>
        <taxon>Bacillota</taxon>
        <taxon>Bacilli</taxon>
        <taxon>Lactobacillales</taxon>
        <taxon>Lactobacillaceae</taxon>
        <taxon>Companilactobacillus</taxon>
    </lineage>
</organism>
<dbReference type="PRINTS" id="PR01042">
    <property type="entry name" value="TRNASYNTHASP"/>
</dbReference>
<keyword evidence="6 7" id="KW-0030">Aminoacyl-tRNA synthetase</keyword>
<dbReference type="OrthoDB" id="9762036at2"/>
<dbReference type="HAMAP" id="MF_00534">
    <property type="entry name" value="Asn_tRNA_synth"/>
    <property type="match status" value="1"/>
</dbReference>
<sequence length="464" mass="53310">MVKVLAKDLFTKEYKDGEEVTIEGWIRTLRGSKKIGFIEVNDGSFFKNVQVVFAKADMEDEFDEIKKFPISTTIEITGALALTPDAQQPFEIHAAKITELGSSDVDYPLQKKAHSYEYLRTIAHLRPRTNTFYSVFKIRSIAAFAVHEYLQHHDFSYIQTPIITSSDAEGAGEMFQVTTLDLDNVPKTDDGKVDYKEDFFKKETNLTVSGQLEVEAFALSLRNVYTFGPTFRAENSHTGRHASEFWMIEPEMAFADMQDEIDVSEELLKYVVQYVFDHAKEEVQFLNDNVDENLIVRLQNTVSEKFAQITYTKAIELLEDADEDFEVPVKWGLDLEAEHERYLSEKVFKKPVFLTDYPKDFKAFYMRANDDGKTVAAADLLVPEIGELIGGSQREERIDVLEEKLKDFDLNPEEYKWYLELRKYGGTVHSGFGIGFERLVMYLTGMKNIRDVIAYPRTPGNAEF</sequence>
<dbReference type="eggNOG" id="COG0017">
    <property type="taxonomic scope" value="Bacteria"/>
</dbReference>
<protein>
    <recommendedName>
        <fullName evidence="7">Asparagine--tRNA ligase</fullName>
        <ecNumber evidence="7">6.1.1.22</ecNumber>
    </recommendedName>
    <alternativeName>
        <fullName evidence="7">Asparaginyl-tRNA synthetase</fullName>
        <shortName evidence="7">AsnRS</shortName>
    </alternativeName>
</protein>
<dbReference type="NCBIfam" id="NF003037">
    <property type="entry name" value="PRK03932.1"/>
    <property type="match status" value="1"/>
</dbReference>
<dbReference type="NCBIfam" id="TIGR00457">
    <property type="entry name" value="asnS"/>
    <property type="match status" value="1"/>
</dbReference>
<dbReference type="GO" id="GO:0016740">
    <property type="term" value="F:transferase activity"/>
    <property type="evidence" value="ECO:0007669"/>
    <property type="project" value="UniProtKB-ARBA"/>
</dbReference>
<dbReference type="GO" id="GO:0005524">
    <property type="term" value="F:ATP binding"/>
    <property type="evidence" value="ECO:0007669"/>
    <property type="project" value="UniProtKB-UniRule"/>
</dbReference>
<keyword evidence="10" id="KW-1185">Reference proteome</keyword>
<feature type="domain" description="Aminoacyl-transfer RNA synthetases class-II family profile" evidence="8">
    <location>
        <begin position="136"/>
        <end position="456"/>
    </location>
</feature>
<dbReference type="GO" id="GO:0004816">
    <property type="term" value="F:asparagine-tRNA ligase activity"/>
    <property type="evidence" value="ECO:0007669"/>
    <property type="project" value="UniProtKB-UniRule"/>
</dbReference>
<dbReference type="SUPFAM" id="SSF55681">
    <property type="entry name" value="Class II aaRS and biotin synthetases"/>
    <property type="match status" value="1"/>
</dbReference>
<evidence type="ECO:0000313" key="9">
    <source>
        <dbReference type="EMBL" id="KRL67226.1"/>
    </source>
</evidence>
<evidence type="ECO:0000256" key="1">
    <source>
        <dbReference type="ARBA" id="ARBA00008226"/>
    </source>
</evidence>
<dbReference type="Proteomes" id="UP000051647">
    <property type="component" value="Unassembled WGS sequence"/>
</dbReference>
<keyword evidence="7" id="KW-0963">Cytoplasm</keyword>
<dbReference type="SUPFAM" id="SSF50249">
    <property type="entry name" value="Nucleic acid-binding proteins"/>
    <property type="match status" value="1"/>
</dbReference>